<reference evidence="2" key="2">
    <citation type="journal article" date="2011" name="J. Bacteriol.">
        <title>Complete genome sequence of Cronobacter turicensis LMG 23827, a food-borne pathogen causing deaths in neonates.</title>
        <authorList>
            <person name="Stephan R."/>
            <person name="Lehner A."/>
            <person name="Tischler P."/>
            <person name="Rattei T."/>
        </authorList>
    </citation>
    <scope>NUCLEOTIDE SEQUENCE [LARGE SCALE GENOMIC DNA]</scope>
    <source>
        <strain evidence="2">DSM 18703 / CCUG 55852 / LMG 23827 / z3032</strain>
    </source>
</reference>
<accession>C9Y553</accession>
<evidence type="ECO:0000313" key="2">
    <source>
        <dbReference type="Proteomes" id="UP000002069"/>
    </source>
</evidence>
<evidence type="ECO:0000313" key="1">
    <source>
        <dbReference type="EMBL" id="CBA31168.1"/>
    </source>
</evidence>
<gene>
    <name evidence="1" type="ordered locus">Ctu_22810</name>
</gene>
<dbReference type="AlphaFoldDB" id="C9Y553"/>
<proteinExistence type="predicted"/>
<reference evidence="1 2" key="1">
    <citation type="journal article" date="2010" name="J. Bacteriol.">
        <title>Complete Genome Sequence of Cronobacter turicensis LMG 23827, a foodborne pathogen causing deaths in neonates.</title>
        <authorList>
            <person name="Stephan R."/>
            <person name="Lehner A."/>
            <person name="Tischler P."/>
            <person name="Rattei T."/>
        </authorList>
    </citation>
    <scope>NUCLEOTIDE SEQUENCE [LARGE SCALE GENOMIC DNA]</scope>
    <source>
        <strain evidence="2">DSM 18703 / CCUG 55852 / LMG 23827 / z3032</strain>
    </source>
</reference>
<dbReference type="Proteomes" id="UP000002069">
    <property type="component" value="Chromosome"/>
</dbReference>
<protein>
    <submittedName>
        <fullName evidence="1">Uncharacterized protein</fullName>
    </submittedName>
</protein>
<name>C9Y553_CROTZ</name>
<dbReference type="KEGG" id="ctu:CTU_22810"/>
<dbReference type="HOGENOM" id="CLU_3296514_0_0_6"/>
<keyword evidence="2" id="KW-1185">Reference proteome</keyword>
<sequence>MVCSPVSFPFAPERKQCERHPGFRNLTLISANDKIRFQYS</sequence>
<dbReference type="EMBL" id="FN543093">
    <property type="protein sequence ID" value="CBA31168.1"/>
    <property type="molecule type" value="Genomic_DNA"/>
</dbReference>
<organism evidence="1 2">
    <name type="scientific">Cronobacter turicensis (strain DSM 18703 / CCUG 55852 / LMG 23827 / z3032)</name>
    <dbReference type="NCBI Taxonomy" id="693216"/>
    <lineage>
        <taxon>Bacteria</taxon>
        <taxon>Pseudomonadati</taxon>
        <taxon>Pseudomonadota</taxon>
        <taxon>Gammaproteobacteria</taxon>
        <taxon>Enterobacterales</taxon>
        <taxon>Enterobacteriaceae</taxon>
        <taxon>Cronobacter</taxon>
    </lineage>
</organism>